<evidence type="ECO:0000313" key="2">
    <source>
        <dbReference type="Proteomes" id="UP000176498"/>
    </source>
</evidence>
<dbReference type="Proteomes" id="UP000176498">
    <property type="component" value="Unassembled WGS sequence"/>
</dbReference>
<dbReference type="AlphaFoldDB" id="A0A1G1XP68"/>
<sequence>MNLISRNVKVEILVGDDSPKLCGRDLDGKNCPFLVISLKNEKARCRLYRKKLEVIHFCHPTTFGVNIEPEANRCDACIKQFGKDWRANQRRVK</sequence>
<comment type="caution">
    <text evidence="1">The sequence shown here is derived from an EMBL/GenBank/DDBJ whole genome shotgun (WGS) entry which is preliminary data.</text>
</comment>
<reference evidence="1 2" key="1">
    <citation type="journal article" date="2016" name="Nat. Commun.">
        <title>Thousands of microbial genomes shed light on interconnected biogeochemical processes in an aquifer system.</title>
        <authorList>
            <person name="Anantharaman K."/>
            <person name="Brown C.T."/>
            <person name="Hug L.A."/>
            <person name="Sharon I."/>
            <person name="Castelle C.J."/>
            <person name="Probst A.J."/>
            <person name="Thomas B.C."/>
            <person name="Singh A."/>
            <person name="Wilkins M.J."/>
            <person name="Karaoz U."/>
            <person name="Brodie E.L."/>
            <person name="Williams K.H."/>
            <person name="Hubbard S.S."/>
            <person name="Banfield J.F."/>
        </authorList>
    </citation>
    <scope>NUCLEOTIDE SEQUENCE [LARGE SCALE GENOMIC DNA]</scope>
</reference>
<gene>
    <name evidence="1" type="ORF">A2Y82_02585</name>
</gene>
<proteinExistence type="predicted"/>
<evidence type="ECO:0000313" key="1">
    <source>
        <dbReference type="EMBL" id="OGY41742.1"/>
    </source>
</evidence>
<organism evidence="1 2">
    <name type="scientific">Candidatus Buchananbacteria bacterium RBG_13_36_9</name>
    <dbReference type="NCBI Taxonomy" id="1797530"/>
    <lineage>
        <taxon>Bacteria</taxon>
        <taxon>Candidatus Buchananiibacteriota</taxon>
    </lineage>
</organism>
<protein>
    <submittedName>
        <fullName evidence="1">Uncharacterized protein</fullName>
    </submittedName>
</protein>
<dbReference type="EMBL" id="MHHZ01000014">
    <property type="protein sequence ID" value="OGY41742.1"/>
    <property type="molecule type" value="Genomic_DNA"/>
</dbReference>
<accession>A0A1G1XP68</accession>
<name>A0A1G1XP68_9BACT</name>